<dbReference type="AlphaFoldDB" id="A0A8K0H8E0"/>
<proteinExistence type="predicted"/>
<keyword evidence="3" id="KW-1185">Reference proteome</keyword>
<dbReference type="EMBL" id="VOIH02000004">
    <property type="protein sequence ID" value="KAF3447827.1"/>
    <property type="molecule type" value="Genomic_DNA"/>
</dbReference>
<gene>
    <name evidence="2" type="ORF">FNV43_RR08533</name>
</gene>
<accession>A0A8K0H8E0</accession>
<comment type="caution">
    <text evidence="2">The sequence shown here is derived from an EMBL/GenBank/DDBJ whole genome shotgun (WGS) entry which is preliminary data.</text>
</comment>
<feature type="region of interest" description="Disordered" evidence="1">
    <location>
        <begin position="37"/>
        <end position="59"/>
    </location>
</feature>
<evidence type="ECO:0000256" key="1">
    <source>
        <dbReference type="SAM" id="MobiDB-lite"/>
    </source>
</evidence>
<protein>
    <submittedName>
        <fullName evidence="2">Uncharacterized protein</fullName>
    </submittedName>
</protein>
<reference evidence="2" key="1">
    <citation type="submission" date="2020-03" db="EMBL/GenBank/DDBJ databases">
        <title>A high-quality chromosome-level genome assembly of a woody plant with both climbing and erect habits, Rhamnella rubrinervis.</title>
        <authorList>
            <person name="Lu Z."/>
            <person name="Yang Y."/>
            <person name="Zhu X."/>
            <person name="Sun Y."/>
        </authorList>
    </citation>
    <scope>NUCLEOTIDE SEQUENCE</scope>
    <source>
        <strain evidence="2">BYM</strain>
        <tissue evidence="2">Leaf</tissue>
    </source>
</reference>
<dbReference type="Proteomes" id="UP000796880">
    <property type="component" value="Unassembled WGS sequence"/>
</dbReference>
<sequence>MQFEVSKFKTYQGESVPRSIGKLQNIETLDLRSTRTSKLQNWPPFKQNNQTPSDQRSEWGGRSSCLLLLQRSGSGGGACPEPSAFCSRNLGTYFQEVGAAVVAAAVAATADGAAGPGSTVRVEGISAAAADLPKSPSHLILSFSSASFSLCLCFSATSSNFALRSASSFLLLSASAQHISN</sequence>
<name>A0A8K0H8E0_9ROSA</name>
<evidence type="ECO:0000313" key="2">
    <source>
        <dbReference type="EMBL" id="KAF3447827.1"/>
    </source>
</evidence>
<feature type="compositionally biased region" description="Polar residues" evidence="1">
    <location>
        <begin position="37"/>
        <end position="54"/>
    </location>
</feature>
<organism evidence="2 3">
    <name type="scientific">Rhamnella rubrinervis</name>
    <dbReference type="NCBI Taxonomy" id="2594499"/>
    <lineage>
        <taxon>Eukaryota</taxon>
        <taxon>Viridiplantae</taxon>
        <taxon>Streptophyta</taxon>
        <taxon>Embryophyta</taxon>
        <taxon>Tracheophyta</taxon>
        <taxon>Spermatophyta</taxon>
        <taxon>Magnoliopsida</taxon>
        <taxon>eudicotyledons</taxon>
        <taxon>Gunneridae</taxon>
        <taxon>Pentapetalae</taxon>
        <taxon>rosids</taxon>
        <taxon>fabids</taxon>
        <taxon>Rosales</taxon>
        <taxon>Rhamnaceae</taxon>
        <taxon>rhamnoid group</taxon>
        <taxon>Rhamneae</taxon>
        <taxon>Rhamnella</taxon>
    </lineage>
</organism>
<evidence type="ECO:0000313" key="3">
    <source>
        <dbReference type="Proteomes" id="UP000796880"/>
    </source>
</evidence>